<dbReference type="InterPro" id="IPR006045">
    <property type="entry name" value="Cupin_1"/>
</dbReference>
<name>A0A8H4XHE3_9HYPO</name>
<dbReference type="Gene3D" id="2.60.120.10">
    <property type="entry name" value="Jelly Rolls"/>
    <property type="match status" value="1"/>
</dbReference>
<dbReference type="OrthoDB" id="1921208at2759"/>
<protein>
    <recommendedName>
        <fullName evidence="1">Cupin type-1 domain-containing protein</fullName>
    </recommendedName>
</protein>
<organism evidence="2 3">
    <name type="scientific">Fusarium zealandicum</name>
    <dbReference type="NCBI Taxonomy" id="1053134"/>
    <lineage>
        <taxon>Eukaryota</taxon>
        <taxon>Fungi</taxon>
        <taxon>Dikarya</taxon>
        <taxon>Ascomycota</taxon>
        <taxon>Pezizomycotina</taxon>
        <taxon>Sordariomycetes</taxon>
        <taxon>Hypocreomycetidae</taxon>
        <taxon>Hypocreales</taxon>
        <taxon>Nectriaceae</taxon>
        <taxon>Fusarium</taxon>
        <taxon>Fusarium staphyleae species complex</taxon>
    </lineage>
</organism>
<dbReference type="AlphaFoldDB" id="A0A8H4XHE3"/>
<evidence type="ECO:0000313" key="2">
    <source>
        <dbReference type="EMBL" id="KAF4974575.1"/>
    </source>
</evidence>
<comment type="caution">
    <text evidence="2">The sequence shown here is derived from an EMBL/GenBank/DDBJ whole genome shotgun (WGS) entry which is preliminary data.</text>
</comment>
<proteinExistence type="predicted"/>
<evidence type="ECO:0000259" key="1">
    <source>
        <dbReference type="Pfam" id="PF00190"/>
    </source>
</evidence>
<dbReference type="InterPro" id="IPR011051">
    <property type="entry name" value="RmlC_Cupin_sf"/>
</dbReference>
<evidence type="ECO:0000313" key="3">
    <source>
        <dbReference type="Proteomes" id="UP000635477"/>
    </source>
</evidence>
<dbReference type="EMBL" id="JABEYC010000729">
    <property type="protein sequence ID" value="KAF4974575.1"/>
    <property type="molecule type" value="Genomic_DNA"/>
</dbReference>
<gene>
    <name evidence="2" type="ORF">FZEAL_8547</name>
</gene>
<dbReference type="InterPro" id="IPR014710">
    <property type="entry name" value="RmlC-like_jellyroll"/>
</dbReference>
<dbReference type="Proteomes" id="UP000635477">
    <property type="component" value="Unassembled WGS sequence"/>
</dbReference>
<reference evidence="2" key="2">
    <citation type="submission" date="2020-05" db="EMBL/GenBank/DDBJ databases">
        <authorList>
            <person name="Kim H.-S."/>
            <person name="Proctor R.H."/>
            <person name="Brown D.W."/>
        </authorList>
    </citation>
    <scope>NUCLEOTIDE SEQUENCE</scope>
    <source>
        <strain evidence="2">NRRL 22465</strain>
    </source>
</reference>
<dbReference type="Pfam" id="PF00190">
    <property type="entry name" value="Cupin_1"/>
    <property type="match status" value="1"/>
</dbReference>
<dbReference type="SUPFAM" id="SSF51182">
    <property type="entry name" value="RmlC-like cupins"/>
    <property type="match status" value="1"/>
</dbReference>
<accession>A0A8H4XHE3</accession>
<sequence>MVPEAGVVGSDGKQRVILTELGPGTMTVFYQGSFHTQVNPDSEAAAVAASFTSEDMGTALIANGAFALSNDTIARMFGQSIAGEDIDAVRHALPQGIVCMVDECLAKCGKEKSQV</sequence>
<reference evidence="2" key="1">
    <citation type="journal article" date="2020" name="BMC Genomics">
        <title>Correction to: Identification and distribution of gene clusters required for synthesis of sphingolipid metabolism inhibitors in diverse species of the filamentous fungus Fusarium.</title>
        <authorList>
            <person name="Kim H.S."/>
            <person name="Lohmar J.M."/>
            <person name="Busman M."/>
            <person name="Brown D.W."/>
            <person name="Naumann T.A."/>
            <person name="Divon H.H."/>
            <person name="Lysoe E."/>
            <person name="Uhlig S."/>
            <person name="Proctor R.H."/>
        </authorList>
    </citation>
    <scope>NUCLEOTIDE SEQUENCE</scope>
    <source>
        <strain evidence="2">NRRL 22465</strain>
    </source>
</reference>
<feature type="domain" description="Cupin type-1" evidence="1">
    <location>
        <begin position="5"/>
        <end position="78"/>
    </location>
</feature>
<keyword evidence="3" id="KW-1185">Reference proteome</keyword>